<dbReference type="GO" id="GO:0097163">
    <property type="term" value="F:sulfur carrier activity"/>
    <property type="evidence" value="ECO:0007669"/>
    <property type="project" value="TreeGrafter"/>
</dbReference>
<dbReference type="NCBIfam" id="TIGR03342">
    <property type="entry name" value="dsrC_tusE_dsvC"/>
    <property type="match status" value="1"/>
</dbReference>
<dbReference type="GO" id="GO:0005737">
    <property type="term" value="C:cytoplasm"/>
    <property type="evidence" value="ECO:0007669"/>
    <property type="project" value="UniProtKB-SubCell"/>
</dbReference>
<keyword evidence="3" id="KW-0963">Cytoplasm</keyword>
<dbReference type="STRING" id="84724.SAMN04488564_10266"/>
<dbReference type="GO" id="GO:0002143">
    <property type="term" value="P:tRNA wobble position uridine thiolation"/>
    <property type="evidence" value="ECO:0007669"/>
    <property type="project" value="TreeGrafter"/>
</dbReference>
<dbReference type="PANTHER" id="PTHR37010:SF1">
    <property type="entry name" value="SULFURTRANSFERASE TUSE"/>
    <property type="match status" value="1"/>
</dbReference>
<dbReference type="PANTHER" id="PTHR37010">
    <property type="entry name" value="SULFURTRANSFERASE TUSE"/>
    <property type="match status" value="1"/>
</dbReference>
<dbReference type="Proteomes" id="UP000198583">
    <property type="component" value="Unassembled WGS sequence"/>
</dbReference>
<evidence type="ECO:0000313" key="6">
    <source>
        <dbReference type="Proteomes" id="UP000198583"/>
    </source>
</evidence>
<dbReference type="RefSeq" id="WP_093588672.1">
    <property type="nucleotide sequence ID" value="NZ_FOYL01000002.1"/>
</dbReference>
<sequence>MSTKVYAGTEVPVNEEGFFTDPGQWHDDMAAEIARESGVGELTERHWVIIRFMRKEFAEKGTGPTVRALGKTSGVSVKELYQLFPKGPAKLAARIAGIPKPRGCI</sequence>
<dbReference type="Gene3D" id="1.10.10.370">
    <property type="entry name" value="DsrC-like protein, C-terminal domain"/>
    <property type="match status" value="1"/>
</dbReference>
<evidence type="ECO:0000256" key="4">
    <source>
        <dbReference type="PIRSR" id="PIRSR006223-50"/>
    </source>
</evidence>
<protein>
    <submittedName>
        <fullName evidence="5">tRNA 2-thiouridine synthesizing protein E</fullName>
    </submittedName>
</protein>
<gene>
    <name evidence="5" type="ORF">SAMN04488564_10266</name>
</gene>
<evidence type="ECO:0000256" key="2">
    <source>
        <dbReference type="ARBA" id="ARBA00005718"/>
    </source>
</evidence>
<name>A0A1I6D9Q3_9PSEU</name>
<evidence type="ECO:0000313" key="5">
    <source>
        <dbReference type="EMBL" id="SFR02205.1"/>
    </source>
</evidence>
<keyword evidence="6" id="KW-1185">Reference proteome</keyword>
<dbReference type="EMBL" id="FOYL01000002">
    <property type="protein sequence ID" value="SFR02205.1"/>
    <property type="molecule type" value="Genomic_DNA"/>
</dbReference>
<dbReference type="Gene3D" id="3.30.1420.10">
    <property type="match status" value="1"/>
</dbReference>
<dbReference type="InterPro" id="IPR025526">
    <property type="entry name" value="DsrC-like_dom_sf"/>
</dbReference>
<proteinExistence type="inferred from homology"/>
<dbReference type="InterPro" id="IPR043163">
    <property type="entry name" value="DsrC-like_N"/>
</dbReference>
<reference evidence="6" key="1">
    <citation type="submission" date="2016-10" db="EMBL/GenBank/DDBJ databases">
        <authorList>
            <person name="Varghese N."/>
            <person name="Submissions S."/>
        </authorList>
    </citation>
    <scope>NUCLEOTIDE SEQUENCE [LARGE SCALE GENOMIC DNA]</scope>
    <source>
        <strain evidence="6">DSM 44232</strain>
    </source>
</reference>
<evidence type="ECO:0000256" key="3">
    <source>
        <dbReference type="ARBA" id="ARBA00022490"/>
    </source>
</evidence>
<feature type="active site" description="Cysteine persulfide intermediate" evidence="4">
    <location>
        <position position="104"/>
    </location>
</feature>
<dbReference type="PIRSF" id="PIRSF006223">
    <property type="entry name" value="DsrC_TusE"/>
    <property type="match status" value="1"/>
</dbReference>
<dbReference type="Pfam" id="PF04358">
    <property type="entry name" value="DsrC"/>
    <property type="match status" value="1"/>
</dbReference>
<accession>A0A1I6D9Q3</accession>
<dbReference type="OrthoDB" id="9786347at2"/>
<evidence type="ECO:0000256" key="1">
    <source>
        <dbReference type="ARBA" id="ARBA00004496"/>
    </source>
</evidence>
<dbReference type="InterPro" id="IPR007453">
    <property type="entry name" value="DsrC/TusE"/>
</dbReference>
<comment type="subcellular location">
    <subcellularLocation>
        <location evidence="1">Cytoplasm</location>
    </subcellularLocation>
</comment>
<dbReference type="AlphaFoldDB" id="A0A1I6D9Q3"/>
<organism evidence="5 6">
    <name type="scientific">Lentzea waywayandensis</name>
    <dbReference type="NCBI Taxonomy" id="84724"/>
    <lineage>
        <taxon>Bacteria</taxon>
        <taxon>Bacillati</taxon>
        <taxon>Actinomycetota</taxon>
        <taxon>Actinomycetes</taxon>
        <taxon>Pseudonocardiales</taxon>
        <taxon>Pseudonocardiaceae</taxon>
        <taxon>Lentzea</taxon>
    </lineage>
</organism>
<comment type="similarity">
    <text evidence="2">Belongs to the DsrC/TusE family.</text>
</comment>
<dbReference type="InterPro" id="IPR042072">
    <property type="entry name" value="DsrC-like_C"/>
</dbReference>
<dbReference type="SUPFAM" id="SSF69721">
    <property type="entry name" value="DsrC, the gamma subunit of dissimilatory sulfite reductase"/>
    <property type="match status" value="1"/>
</dbReference>